<protein>
    <recommendedName>
        <fullName evidence="4">Lipoprotein</fullName>
    </recommendedName>
</protein>
<proteinExistence type="predicted"/>
<dbReference type="RefSeq" id="WP_132418971.1">
    <property type="nucleotide sequence ID" value="NZ_SKFG01000016.1"/>
</dbReference>
<comment type="caution">
    <text evidence="2">The sequence shown here is derived from an EMBL/GenBank/DDBJ whole genome shotgun (WGS) entry which is preliminary data.</text>
</comment>
<dbReference type="EMBL" id="SKFG01000016">
    <property type="protein sequence ID" value="TCZ75783.1"/>
    <property type="molecule type" value="Genomic_DNA"/>
</dbReference>
<dbReference type="AlphaFoldDB" id="A0A4R4E9U1"/>
<dbReference type="OrthoDB" id="2654667at2"/>
<dbReference type="Pfam" id="PF13798">
    <property type="entry name" value="PCYCGC"/>
    <property type="match status" value="1"/>
</dbReference>
<keyword evidence="3" id="KW-1185">Reference proteome</keyword>
<accession>A0A4R4E9U1</accession>
<keyword evidence="1" id="KW-0732">Signal</keyword>
<organism evidence="2 3">
    <name type="scientific">Paenibacillus albiflavus</name>
    <dbReference type="NCBI Taxonomy" id="2545760"/>
    <lineage>
        <taxon>Bacteria</taxon>
        <taxon>Bacillati</taxon>
        <taxon>Bacillota</taxon>
        <taxon>Bacilli</taxon>
        <taxon>Bacillales</taxon>
        <taxon>Paenibacillaceae</taxon>
        <taxon>Paenibacillus</taxon>
    </lineage>
</organism>
<feature type="signal peptide" evidence="1">
    <location>
        <begin position="1"/>
        <end position="21"/>
    </location>
</feature>
<sequence length="161" mass="17736">MIKTRNLFLTVLIGSMLVLTACGSKSEVQSSQMHAPNGDLQETTVNTSTLPSFLDNKPDILRQAYEIAAEHAELLEWIPCYCGCGRSAGHKSNKNCFVKEIQGDGSVVWDDHGTRCNVCVETAVISAKLKVEGKSDLEIRQLIDEKYKTGYAKPTDTKMPI</sequence>
<feature type="chain" id="PRO_5038517108" description="Lipoprotein" evidence="1">
    <location>
        <begin position="22"/>
        <end position="161"/>
    </location>
</feature>
<dbReference type="InterPro" id="IPR025673">
    <property type="entry name" value="PCYCGC"/>
</dbReference>
<reference evidence="2 3" key="1">
    <citation type="submission" date="2019-03" db="EMBL/GenBank/DDBJ databases">
        <authorList>
            <person name="Kim M.K.M."/>
        </authorList>
    </citation>
    <scope>NUCLEOTIDE SEQUENCE [LARGE SCALE GENOMIC DNA]</scope>
    <source>
        <strain evidence="2 3">18JY21-1</strain>
    </source>
</reference>
<gene>
    <name evidence="2" type="ORF">E0485_15485</name>
</gene>
<evidence type="ECO:0000313" key="3">
    <source>
        <dbReference type="Proteomes" id="UP000295418"/>
    </source>
</evidence>
<dbReference type="Proteomes" id="UP000295418">
    <property type="component" value="Unassembled WGS sequence"/>
</dbReference>
<evidence type="ECO:0000313" key="2">
    <source>
        <dbReference type="EMBL" id="TCZ75783.1"/>
    </source>
</evidence>
<dbReference type="PROSITE" id="PS51257">
    <property type="entry name" value="PROKAR_LIPOPROTEIN"/>
    <property type="match status" value="1"/>
</dbReference>
<evidence type="ECO:0008006" key="4">
    <source>
        <dbReference type="Google" id="ProtNLM"/>
    </source>
</evidence>
<evidence type="ECO:0000256" key="1">
    <source>
        <dbReference type="SAM" id="SignalP"/>
    </source>
</evidence>
<name>A0A4R4E9U1_9BACL</name>